<organism evidence="1 2">
    <name type="scientific">Janthinobacterium lividum</name>
    <dbReference type="NCBI Taxonomy" id="29581"/>
    <lineage>
        <taxon>Bacteria</taxon>
        <taxon>Pseudomonadati</taxon>
        <taxon>Pseudomonadota</taxon>
        <taxon>Betaproteobacteria</taxon>
        <taxon>Burkholderiales</taxon>
        <taxon>Oxalobacteraceae</taxon>
        <taxon>Janthinobacterium</taxon>
    </lineage>
</organism>
<evidence type="ECO:0000313" key="2">
    <source>
        <dbReference type="Proteomes" id="UP000179840"/>
    </source>
</evidence>
<gene>
    <name evidence="1" type="ORF">AKG95_02920</name>
</gene>
<dbReference type="Proteomes" id="UP000179840">
    <property type="component" value="Unassembled WGS sequence"/>
</dbReference>
<accession>A0A1S1UCQ3</accession>
<evidence type="ECO:0000313" key="1">
    <source>
        <dbReference type="EMBL" id="OHV98220.1"/>
    </source>
</evidence>
<name>A0A1S1UCQ3_9BURK</name>
<protein>
    <submittedName>
        <fullName evidence="1">Uncharacterized protein</fullName>
    </submittedName>
</protein>
<proteinExistence type="predicted"/>
<dbReference type="EMBL" id="LFKP01000003">
    <property type="protein sequence ID" value="OHV98220.1"/>
    <property type="molecule type" value="Genomic_DNA"/>
</dbReference>
<dbReference type="AlphaFoldDB" id="A0A1S1UCQ3"/>
<comment type="caution">
    <text evidence="1">The sequence shown here is derived from an EMBL/GenBank/DDBJ whole genome shotgun (WGS) entry which is preliminary data.</text>
</comment>
<sequence length="64" mass="7222">MAPVCDSFIDSFIVCERIAVILRRIKRQRAVTLTRLILRNAPPAEDATLNLPCLAIIGRRLCFP</sequence>
<reference evidence="1 2" key="1">
    <citation type="submission" date="2015-06" db="EMBL/GenBank/DDBJ databases">
        <title>Draft genome sequencing of a biphenyl-degrading bacterium, Janthinobacterium lividum MEG1.</title>
        <authorList>
            <person name="Shimodaira J."/>
            <person name="Hatta T."/>
        </authorList>
    </citation>
    <scope>NUCLEOTIDE SEQUENCE [LARGE SCALE GENOMIC DNA]</scope>
    <source>
        <strain evidence="1 2">MEG1</strain>
    </source>
</reference>